<accession>A0A6J4J7J2</accession>
<reference evidence="3" key="1">
    <citation type="submission" date="2020-02" db="EMBL/GenBank/DDBJ databases">
        <authorList>
            <person name="Meier V. D."/>
        </authorList>
    </citation>
    <scope>NUCLEOTIDE SEQUENCE</scope>
    <source>
        <strain evidence="3">AVDCRST_MAG56</strain>
    </source>
</reference>
<feature type="transmembrane region" description="Helical" evidence="1">
    <location>
        <begin position="158"/>
        <end position="176"/>
    </location>
</feature>
<keyword evidence="2" id="KW-0732">Signal</keyword>
<name>A0A6J4J7J2_9SPHI</name>
<evidence type="ECO:0000256" key="1">
    <source>
        <dbReference type="SAM" id="Phobius"/>
    </source>
</evidence>
<dbReference type="InterPro" id="IPR029058">
    <property type="entry name" value="AB_hydrolase_fold"/>
</dbReference>
<organism evidence="3">
    <name type="scientific">uncultured Cytophagales bacterium</name>
    <dbReference type="NCBI Taxonomy" id="158755"/>
    <lineage>
        <taxon>Bacteria</taxon>
        <taxon>Pseudomonadati</taxon>
        <taxon>Bacteroidota</taxon>
        <taxon>Sphingobacteriia</taxon>
        <taxon>Sphingobacteriales</taxon>
        <taxon>environmental samples</taxon>
    </lineage>
</organism>
<feature type="transmembrane region" description="Helical" evidence="1">
    <location>
        <begin position="128"/>
        <end position="152"/>
    </location>
</feature>
<dbReference type="SUPFAM" id="SSF53474">
    <property type="entry name" value="alpha/beta-Hydrolases"/>
    <property type="match status" value="1"/>
</dbReference>
<feature type="signal peptide" evidence="2">
    <location>
        <begin position="1"/>
        <end position="20"/>
    </location>
</feature>
<keyword evidence="1" id="KW-1133">Transmembrane helix</keyword>
<feature type="transmembrane region" description="Helical" evidence="1">
    <location>
        <begin position="188"/>
        <end position="204"/>
    </location>
</feature>
<evidence type="ECO:0000313" key="3">
    <source>
        <dbReference type="EMBL" id="CAA9272870.1"/>
    </source>
</evidence>
<proteinExistence type="predicted"/>
<evidence type="ECO:0000256" key="2">
    <source>
        <dbReference type="SAM" id="SignalP"/>
    </source>
</evidence>
<dbReference type="Gene3D" id="3.40.50.1820">
    <property type="entry name" value="alpha/beta hydrolase"/>
    <property type="match status" value="1"/>
</dbReference>
<feature type="transmembrane region" description="Helical" evidence="1">
    <location>
        <begin position="243"/>
        <end position="260"/>
    </location>
</feature>
<feature type="transmembrane region" description="Helical" evidence="1">
    <location>
        <begin position="30"/>
        <end position="50"/>
    </location>
</feature>
<feature type="transmembrane region" description="Helical" evidence="1">
    <location>
        <begin position="97"/>
        <end position="116"/>
    </location>
</feature>
<evidence type="ECO:0008006" key="4">
    <source>
        <dbReference type="Google" id="ProtNLM"/>
    </source>
</evidence>
<sequence>MKINLLLLFLSLLFVFAGLAATVGAEAKAGAVLVLAGCLVLAVIPLKEAVRQVKATGTLNFDFLLLLLGFFVVLVTSIHAFGVAIDKSLVTLPGWQLLLLLVGFLIVLLFAAGSVQTLMTSSHRGYRWLVSGLVATSSVITLYGLCSVFRILEGDVKFVYYGWVFMVFAMPLPYLLLVSGEKERTREVFACLTIAVSLIAYWAWRWQFPGTLSDRFFAFLVFYGIPVVVFLPVAILLLRQYRLLLVFVLYTIVLDLYFLSTNREVIQLVKLGTNGCVNFEAAVTYPVNFDPGISLDGLFRAPSQPELDAVSLEWSQKDFSPGRVRVEKEVFAEDGTLQVISHQVNGLKHYGFVYLQSGLDVNTAPVLMLLPGKSAQYDVFRTDFLRQEMKSILGCNDVYRQYIVAMPSFRGNAVRGEDFCFRSSGYSMDAWLGAAEDGLFFLESVKALYRLKGNVKVLALGASRGATVGLIMGALSRKIDYIISISTHTNFLDKEAYGQQPLHDSYPAVFFTPSAPAPDIRRRMIASSPYFFLERMPPFEIHQGTQDPLTTVMHARLVHNRINAAQERASTQKVYFYEGKGHGFFDAKIVCDRLETFLSQQYE</sequence>
<dbReference type="AlphaFoldDB" id="A0A6J4J7J2"/>
<gene>
    <name evidence="3" type="ORF">AVDCRST_MAG56-3174</name>
</gene>
<dbReference type="EMBL" id="CADCTQ010000267">
    <property type="protein sequence ID" value="CAA9272870.1"/>
    <property type="molecule type" value="Genomic_DNA"/>
</dbReference>
<keyword evidence="1" id="KW-0812">Transmembrane</keyword>
<feature type="chain" id="PRO_5027072901" description="Peptidase S9 prolyl oligopeptidase catalytic domain-containing protein" evidence="2">
    <location>
        <begin position="21"/>
        <end position="603"/>
    </location>
</feature>
<feature type="transmembrane region" description="Helical" evidence="1">
    <location>
        <begin position="216"/>
        <end position="238"/>
    </location>
</feature>
<feature type="transmembrane region" description="Helical" evidence="1">
    <location>
        <begin position="62"/>
        <end position="85"/>
    </location>
</feature>
<keyword evidence="1" id="KW-0472">Membrane</keyword>
<protein>
    <recommendedName>
        <fullName evidence="4">Peptidase S9 prolyl oligopeptidase catalytic domain-containing protein</fullName>
    </recommendedName>
</protein>